<proteinExistence type="predicted"/>
<evidence type="ECO:0000313" key="1">
    <source>
        <dbReference type="EMBL" id="RAH44832.1"/>
    </source>
</evidence>
<name>A0ACD1G6E4_9EURO</name>
<sequence>MNSIMTLRSKTGVHGAEGGRGAPSPEPRAPSSKLQAPSSKLNGAGSREEMPSGRQAAVDCSQAGQWAGLQWAGTDALLLDQSELAGGHWSPFSSRVKLQPC</sequence>
<organism evidence="1 2">
    <name type="scientific">Aspergillus brunneoviolaceus CBS 621.78</name>
    <dbReference type="NCBI Taxonomy" id="1450534"/>
    <lineage>
        <taxon>Eukaryota</taxon>
        <taxon>Fungi</taxon>
        <taxon>Dikarya</taxon>
        <taxon>Ascomycota</taxon>
        <taxon>Pezizomycotina</taxon>
        <taxon>Eurotiomycetes</taxon>
        <taxon>Eurotiomycetidae</taxon>
        <taxon>Eurotiales</taxon>
        <taxon>Aspergillaceae</taxon>
        <taxon>Aspergillus</taxon>
        <taxon>Aspergillus subgen. Circumdati</taxon>
    </lineage>
</organism>
<dbReference type="Proteomes" id="UP000249057">
    <property type="component" value="Unassembled WGS sequence"/>
</dbReference>
<reference evidence="1" key="1">
    <citation type="submission" date="2018-02" db="EMBL/GenBank/DDBJ databases">
        <title>The genomes of Aspergillus section Nigri reveals drivers in fungal speciation.</title>
        <authorList>
            <consortium name="DOE Joint Genome Institute"/>
            <person name="Vesth T.C."/>
            <person name="Nybo J."/>
            <person name="Theobald S."/>
            <person name="Brandl J."/>
            <person name="Frisvad J.C."/>
            <person name="Nielsen K.F."/>
            <person name="Lyhne E.K."/>
            <person name="Kogle M.E."/>
            <person name="Kuo A."/>
            <person name="Riley R."/>
            <person name="Clum A."/>
            <person name="Nolan M."/>
            <person name="Lipzen A."/>
            <person name="Salamov A."/>
            <person name="Henrissat B."/>
            <person name="Wiebenga A."/>
            <person name="De vries R.P."/>
            <person name="Grigoriev I.V."/>
            <person name="Mortensen U.H."/>
            <person name="Andersen M.R."/>
            <person name="Baker S.E."/>
        </authorList>
    </citation>
    <scope>NUCLEOTIDE SEQUENCE</scope>
    <source>
        <strain evidence="1">CBS 621.78</strain>
    </source>
</reference>
<gene>
    <name evidence="1" type="ORF">BO95DRAFT_166210</name>
</gene>
<evidence type="ECO:0000313" key="2">
    <source>
        <dbReference type="Proteomes" id="UP000249057"/>
    </source>
</evidence>
<protein>
    <submittedName>
        <fullName evidence="1">Uncharacterized protein</fullName>
    </submittedName>
</protein>
<accession>A0ACD1G6E4</accession>
<keyword evidence="2" id="KW-1185">Reference proteome</keyword>
<dbReference type="EMBL" id="KZ825350">
    <property type="protein sequence ID" value="RAH44832.1"/>
    <property type="molecule type" value="Genomic_DNA"/>
</dbReference>